<gene>
    <name evidence="1" type="ORF">DCF25_08820</name>
</gene>
<evidence type="ECO:0000313" key="2">
    <source>
        <dbReference type="Proteomes" id="UP000249354"/>
    </source>
</evidence>
<reference evidence="1 2" key="2">
    <citation type="submission" date="2018-06" db="EMBL/GenBank/DDBJ databases">
        <title>Metagenomic assembly of (sub)arctic Cyanobacteria and their associated microbiome from non-axenic cultures.</title>
        <authorList>
            <person name="Baurain D."/>
        </authorList>
    </citation>
    <scope>NUCLEOTIDE SEQUENCE [LARGE SCALE GENOMIC DNA]</scope>
    <source>
        <strain evidence="1">ULC129bin1</strain>
    </source>
</reference>
<proteinExistence type="predicted"/>
<name>A0A2W4WA55_9CYAN</name>
<reference evidence="2" key="1">
    <citation type="submission" date="2018-04" db="EMBL/GenBank/DDBJ databases">
        <authorList>
            <person name="Cornet L."/>
        </authorList>
    </citation>
    <scope>NUCLEOTIDE SEQUENCE [LARGE SCALE GENOMIC DNA]</scope>
</reference>
<dbReference type="EMBL" id="QBMC01000046">
    <property type="protein sequence ID" value="PZO19275.1"/>
    <property type="molecule type" value="Genomic_DNA"/>
</dbReference>
<accession>A0A2W4WA55</accession>
<organism evidence="1 2">
    <name type="scientific">Leptolyngbya foveolarum</name>
    <dbReference type="NCBI Taxonomy" id="47253"/>
    <lineage>
        <taxon>Bacteria</taxon>
        <taxon>Bacillati</taxon>
        <taxon>Cyanobacteriota</taxon>
        <taxon>Cyanophyceae</taxon>
        <taxon>Leptolyngbyales</taxon>
        <taxon>Leptolyngbyaceae</taxon>
        <taxon>Leptolyngbya group</taxon>
        <taxon>Leptolyngbya</taxon>
    </lineage>
</organism>
<evidence type="ECO:0000313" key="1">
    <source>
        <dbReference type="EMBL" id="PZO19275.1"/>
    </source>
</evidence>
<dbReference type="Proteomes" id="UP000249354">
    <property type="component" value="Unassembled WGS sequence"/>
</dbReference>
<protein>
    <submittedName>
        <fullName evidence="1">Uncharacterized protein</fullName>
    </submittedName>
</protein>
<sequence>MLKKIRYYLRILPSIQKRLAEIEESLTYLKQSVGRVENRQTSKHTSTSLKNSEFKVYSQWGEDGIIQALLQSVQIEKKTFIEFGVQDYRESNTRFLLVNNNWSGLVIDGGEHYINFIKKDPIYWRYNIKAVKAFINVGNINDLILKNGMEGEIGILSVDIDGNDYWVWEAIDVVSPAIVISEYNSRFGPEKAVTVPYSQDFVRSEVHYSMIYYGASLKALCLLAERKNYAFVGCNSAGNNAFFVRKDLKPSHLPELTAEEGYVAGQFRESRNKQGDLSFLSMKEEMEILESLPLVEVS</sequence>
<dbReference type="AlphaFoldDB" id="A0A2W4WA55"/>
<comment type="caution">
    <text evidence="1">The sequence shown here is derived from an EMBL/GenBank/DDBJ whole genome shotgun (WGS) entry which is preliminary data.</text>
</comment>